<dbReference type="Gene3D" id="1.20.1270.70">
    <property type="entry name" value="Designed single chain three-helix bundle"/>
    <property type="match status" value="1"/>
</dbReference>
<proteinExistence type="predicted"/>
<dbReference type="RefSeq" id="WP_069355239.1">
    <property type="nucleotide sequence ID" value="NZ_CBCSHB010000010.1"/>
</dbReference>
<protein>
    <submittedName>
        <fullName evidence="2">Uncharacterized protein</fullName>
    </submittedName>
</protein>
<comment type="caution">
    <text evidence="2">The sequence shown here is derived from an EMBL/GenBank/DDBJ whole genome shotgun (WGS) entry which is preliminary data.</text>
</comment>
<accession>A0A1J9VH78</accession>
<reference evidence="2 3" key="1">
    <citation type="submission" date="2016-06" db="EMBL/GenBank/DDBJ databases">
        <title>First insights into the genetic diversity and population structure of in the Bacillus cereus group bacteria from diverse marine environments.</title>
        <authorList>
            <person name="Liu Y."/>
            <person name="Lai Q."/>
            <person name="Shao Z."/>
        </authorList>
    </citation>
    <scope>NUCLEOTIDE SEQUENCE [LARGE SCALE GENOMIC DNA]</scope>
    <source>
        <strain evidence="2 3">NH24A2</strain>
    </source>
</reference>
<keyword evidence="1" id="KW-0175">Coiled coil</keyword>
<evidence type="ECO:0000313" key="2">
    <source>
        <dbReference type="EMBL" id="OJD74956.1"/>
    </source>
</evidence>
<dbReference type="AlphaFoldDB" id="A0A1J9VH78"/>
<dbReference type="Proteomes" id="UP000182788">
    <property type="component" value="Unassembled WGS sequence"/>
</dbReference>
<dbReference type="EMBL" id="MAOI01000107">
    <property type="protein sequence ID" value="OJD74956.1"/>
    <property type="molecule type" value="Genomic_DNA"/>
</dbReference>
<sequence>MIREQLLINFAVQRFREWWWLRILLKLNSRISRKIFTTVSENFLGGLAAMTENEKRLIQQIYEKVSAMEKKVDKLDNKIDKLDGRMDNLEVKMDSLEGQIKRKAERQLN</sequence>
<feature type="coiled-coil region" evidence="1">
    <location>
        <begin position="58"/>
        <end position="106"/>
    </location>
</feature>
<gene>
    <name evidence="2" type="ORF">BAU28_17495</name>
</gene>
<evidence type="ECO:0000256" key="1">
    <source>
        <dbReference type="SAM" id="Coils"/>
    </source>
</evidence>
<evidence type="ECO:0000313" key="3">
    <source>
        <dbReference type="Proteomes" id="UP000182788"/>
    </source>
</evidence>
<organism evidence="2 3">
    <name type="scientific">Bacillus paramycoides</name>
    <dbReference type="NCBI Taxonomy" id="2026194"/>
    <lineage>
        <taxon>Bacteria</taxon>
        <taxon>Bacillati</taxon>
        <taxon>Bacillota</taxon>
        <taxon>Bacilli</taxon>
        <taxon>Bacillales</taxon>
        <taxon>Bacillaceae</taxon>
        <taxon>Bacillus</taxon>
        <taxon>Bacillus cereus group</taxon>
    </lineage>
</organism>
<name>A0A1J9VH78_9BACI</name>
<dbReference type="GeneID" id="87595394"/>